<dbReference type="CDD" id="cd00009">
    <property type="entry name" value="AAA"/>
    <property type="match status" value="1"/>
</dbReference>
<evidence type="ECO:0000313" key="3">
    <source>
        <dbReference type="EMBL" id="KGM19371.1"/>
    </source>
</evidence>
<dbReference type="InterPro" id="IPR027417">
    <property type="entry name" value="P-loop_NTPase"/>
</dbReference>
<accession>A0A0A2DRA2</accession>
<dbReference type="SUPFAM" id="SSF54211">
    <property type="entry name" value="Ribosomal protein S5 domain 2-like"/>
    <property type="match status" value="1"/>
</dbReference>
<keyword evidence="4" id="KW-1185">Reference proteome</keyword>
<dbReference type="InterPro" id="IPR003593">
    <property type="entry name" value="AAA+_ATPase"/>
</dbReference>
<dbReference type="PRINTS" id="PR00830">
    <property type="entry name" value="ENDOLAPTASE"/>
</dbReference>
<evidence type="ECO:0000313" key="4">
    <source>
        <dbReference type="Proteomes" id="UP000030145"/>
    </source>
</evidence>
<dbReference type="SMART" id="SM00382">
    <property type="entry name" value="AAA"/>
    <property type="match status" value="1"/>
</dbReference>
<dbReference type="InterPro" id="IPR045006">
    <property type="entry name" value="CHLI-like"/>
</dbReference>
<dbReference type="Pfam" id="PF13541">
    <property type="entry name" value="ChlI"/>
    <property type="match status" value="1"/>
</dbReference>
<dbReference type="InterPro" id="IPR025158">
    <property type="entry name" value="Mg_chelat-rel_C"/>
</dbReference>
<evidence type="ECO:0000259" key="2">
    <source>
        <dbReference type="SMART" id="SM00382"/>
    </source>
</evidence>
<protein>
    <submittedName>
        <fullName evidence="3">Magnesium chelatase</fullName>
    </submittedName>
</protein>
<dbReference type="Pfam" id="PF01078">
    <property type="entry name" value="Mg_chelatase"/>
    <property type="match status" value="1"/>
</dbReference>
<dbReference type="SUPFAM" id="SSF52540">
    <property type="entry name" value="P-loop containing nucleoside triphosphate hydrolases"/>
    <property type="match status" value="1"/>
</dbReference>
<comment type="caution">
    <text evidence="3">The sequence shown here is derived from an EMBL/GenBank/DDBJ whole genome shotgun (WGS) entry which is preliminary data.</text>
</comment>
<dbReference type="RefSeq" id="WP_035112789.1">
    <property type="nucleotide sequence ID" value="NZ_CP047046.1"/>
</dbReference>
<sequence>MSVGTSYSMALEGMEGRLVTVECDVSRGLPGISVVGLGDAAVLQAKERIRAALGNSGINWPGSRTVMSLSPASLPKAGAGYDLAMVLAMLAAKGCTTGTKQRLGSAVIVGELGLEGDVRPVDGVLAIVLSAMRQGFDTIVIPQGNAEEAARVSQAMSATTEVVCVEHLKDAIEWMHGAQLSAAAMVAPLQDTQMKHSRVDLADVVGQPEAKRAVEIAAAGGHALMFTGPPGSGKSMLAGCIPGILPPMTTMEQVEAAAVHSVAGSKGNPGAIWAGQRPFVAPHHTVTHAALIGGGNTPRPGAVSLAHHGVLFIDEVAEAKASVLDGLRVPMETRSVELVRQRHIVRYPAHFQLILAANPCPCGAEFAAECTCPGAVRARYQAKLSGPLRDRIDIFARTRTTTSATLTAETPETTCAVAERVAEARQRALARWGQVNAAVPGKLLRAQHPATDEAMLVLQDMLRTKTLTQRGVDRALRVAWTLADWSGCPKPGLEQVCDAVDMYRDGAEVHA</sequence>
<comment type="similarity">
    <text evidence="1">Belongs to the Mg-chelatase subunits D/I family. ComM subfamily.</text>
</comment>
<dbReference type="GeneID" id="300552995"/>
<dbReference type="Proteomes" id="UP000030145">
    <property type="component" value="Unassembled WGS sequence"/>
</dbReference>
<evidence type="ECO:0000256" key="1">
    <source>
        <dbReference type="ARBA" id="ARBA00006354"/>
    </source>
</evidence>
<dbReference type="Gene3D" id="3.40.50.300">
    <property type="entry name" value="P-loop containing nucleotide triphosphate hydrolases"/>
    <property type="match status" value="1"/>
</dbReference>
<dbReference type="PANTHER" id="PTHR32039:SF7">
    <property type="entry name" value="COMPETENCE PROTEIN COMM"/>
    <property type="match status" value="1"/>
</dbReference>
<reference evidence="3 4" key="1">
    <citation type="submission" date="2014-10" db="EMBL/GenBank/DDBJ databases">
        <title>Whole Genome sequence of Corynebacterium auriscanis strain CIP 106629.</title>
        <authorList>
            <person name="Hassan S.S."/>
            <person name="Jamal S.B."/>
            <person name="Tiwari S."/>
            <person name="Oliveira L.D.C."/>
            <person name="Souza F."/>
            <person name="Mariano D.C."/>
            <person name="Almeida S."/>
            <person name="Dorella F."/>
            <person name="Pereira F."/>
            <person name="Carvalho A."/>
            <person name="Leal C.A."/>
            <person name="Soares S.D.C."/>
            <person name="Figueiredo H.C."/>
            <person name="Silva A."/>
            <person name="Azevedo V.A."/>
        </authorList>
    </citation>
    <scope>NUCLEOTIDE SEQUENCE [LARGE SCALE GENOMIC DNA]</scope>
    <source>
        <strain evidence="3 4">CIP 106629</strain>
    </source>
</reference>
<gene>
    <name evidence="3" type="ORF">MA47_00410</name>
</gene>
<feature type="domain" description="AAA+ ATPase" evidence="2">
    <location>
        <begin position="220"/>
        <end position="402"/>
    </location>
</feature>
<dbReference type="EMBL" id="JRVJ01000001">
    <property type="protein sequence ID" value="KGM19371.1"/>
    <property type="molecule type" value="Genomic_DNA"/>
</dbReference>
<name>A0A0A2DRA2_9CORY</name>
<proteinExistence type="inferred from homology"/>
<dbReference type="GO" id="GO:0005524">
    <property type="term" value="F:ATP binding"/>
    <property type="evidence" value="ECO:0007669"/>
    <property type="project" value="InterPro"/>
</dbReference>
<dbReference type="NCBIfam" id="TIGR00368">
    <property type="entry name" value="YifB family Mg chelatase-like AAA ATPase"/>
    <property type="match status" value="1"/>
</dbReference>
<dbReference type="PANTHER" id="PTHR32039">
    <property type="entry name" value="MAGNESIUM-CHELATASE SUBUNIT CHLI"/>
    <property type="match status" value="1"/>
</dbReference>
<dbReference type="AlphaFoldDB" id="A0A0A2DRA2"/>
<dbReference type="InterPro" id="IPR004482">
    <property type="entry name" value="Mg_chelat-rel"/>
</dbReference>
<dbReference type="InterPro" id="IPR020568">
    <property type="entry name" value="Ribosomal_Su5_D2-typ_SF"/>
</dbReference>
<dbReference type="InterPro" id="IPR000523">
    <property type="entry name" value="Mg_chelatse_chII-like_cat_dom"/>
</dbReference>
<dbReference type="Gene3D" id="3.30.230.10">
    <property type="match status" value="1"/>
</dbReference>
<dbReference type="InterPro" id="IPR014721">
    <property type="entry name" value="Ribsml_uS5_D2-typ_fold_subgr"/>
</dbReference>
<organism evidence="3 4">
    <name type="scientific">Corynebacterium auriscanis</name>
    <dbReference type="NCBI Taxonomy" id="99807"/>
    <lineage>
        <taxon>Bacteria</taxon>
        <taxon>Bacillati</taxon>
        <taxon>Actinomycetota</taxon>
        <taxon>Actinomycetes</taxon>
        <taxon>Mycobacteriales</taxon>
        <taxon>Corynebacteriaceae</taxon>
        <taxon>Corynebacterium</taxon>
    </lineage>
</organism>
<dbReference type="Pfam" id="PF13335">
    <property type="entry name" value="Mg_chelatase_C"/>
    <property type="match status" value="1"/>
</dbReference>